<dbReference type="GO" id="GO:0008726">
    <property type="term" value="F:alkanesulfonate monooxygenase activity"/>
    <property type="evidence" value="ECO:0007669"/>
    <property type="project" value="TreeGrafter"/>
</dbReference>
<name>A0A381PWG1_9ZZZZ</name>
<dbReference type="GO" id="GO:0046306">
    <property type="term" value="P:alkanesulfonate catabolic process"/>
    <property type="evidence" value="ECO:0007669"/>
    <property type="project" value="TreeGrafter"/>
</dbReference>
<protein>
    <recommendedName>
        <fullName evidence="5">Luciferase-like domain-containing protein</fullName>
    </recommendedName>
</protein>
<sequence length="257" mass="27621">MSVMAALAGRTKRIKFGMNVASLGLRDPVLTAKQCATIDVLSDGRLLPAFGIGSSRSRDYVATGTPTAGRGKRMDEGLVILSRLWSEESVSFAGECYQLDGASITPRPVQKPLPLWVGGSSLKAIERTARWGTGWQAGIESADQVAPVIKAIKEKAIAIGRTIDEDHFGAGFGFRFGSSEEPIIARYNKVLSGRMGQDPSKYTAIGGAREIMALLDEFRQAGVHKFVLRPIASGTEDMLDQTRLLVEKVLPSVAALN</sequence>
<dbReference type="AlphaFoldDB" id="A0A381PWG1"/>
<dbReference type="SUPFAM" id="SSF51679">
    <property type="entry name" value="Bacterial luciferase-like"/>
    <property type="match status" value="1"/>
</dbReference>
<feature type="domain" description="Luciferase-like" evidence="5">
    <location>
        <begin position="1"/>
        <end position="204"/>
    </location>
</feature>
<evidence type="ECO:0000256" key="2">
    <source>
        <dbReference type="ARBA" id="ARBA00022643"/>
    </source>
</evidence>
<dbReference type="EMBL" id="UINC01001120">
    <property type="protein sequence ID" value="SUZ71401.1"/>
    <property type="molecule type" value="Genomic_DNA"/>
</dbReference>
<dbReference type="PANTHER" id="PTHR42847">
    <property type="entry name" value="ALKANESULFONATE MONOOXYGENASE"/>
    <property type="match status" value="1"/>
</dbReference>
<dbReference type="InterPro" id="IPR050172">
    <property type="entry name" value="SsuD_RutA_monooxygenase"/>
</dbReference>
<gene>
    <name evidence="6" type="ORF">METZ01_LOCUS24255</name>
</gene>
<evidence type="ECO:0000313" key="6">
    <source>
        <dbReference type="EMBL" id="SUZ71401.1"/>
    </source>
</evidence>
<keyword evidence="1" id="KW-0285">Flavoprotein</keyword>
<dbReference type="Pfam" id="PF00296">
    <property type="entry name" value="Bac_luciferase"/>
    <property type="match status" value="1"/>
</dbReference>
<proteinExistence type="predicted"/>
<keyword evidence="2" id="KW-0288">FMN</keyword>
<accession>A0A381PWG1</accession>
<dbReference type="PANTHER" id="PTHR42847:SF4">
    <property type="entry name" value="ALKANESULFONATE MONOOXYGENASE-RELATED"/>
    <property type="match status" value="1"/>
</dbReference>
<keyword evidence="3" id="KW-0560">Oxidoreductase</keyword>
<keyword evidence="4" id="KW-0503">Monooxygenase</keyword>
<evidence type="ECO:0000259" key="5">
    <source>
        <dbReference type="Pfam" id="PF00296"/>
    </source>
</evidence>
<organism evidence="6">
    <name type="scientific">marine metagenome</name>
    <dbReference type="NCBI Taxonomy" id="408172"/>
    <lineage>
        <taxon>unclassified sequences</taxon>
        <taxon>metagenomes</taxon>
        <taxon>ecological metagenomes</taxon>
    </lineage>
</organism>
<evidence type="ECO:0000256" key="4">
    <source>
        <dbReference type="ARBA" id="ARBA00023033"/>
    </source>
</evidence>
<evidence type="ECO:0000256" key="3">
    <source>
        <dbReference type="ARBA" id="ARBA00023002"/>
    </source>
</evidence>
<dbReference type="Gene3D" id="3.20.20.30">
    <property type="entry name" value="Luciferase-like domain"/>
    <property type="match status" value="1"/>
</dbReference>
<dbReference type="InterPro" id="IPR011251">
    <property type="entry name" value="Luciferase-like_dom"/>
</dbReference>
<dbReference type="InterPro" id="IPR036661">
    <property type="entry name" value="Luciferase-like_sf"/>
</dbReference>
<evidence type="ECO:0000256" key="1">
    <source>
        <dbReference type="ARBA" id="ARBA00022630"/>
    </source>
</evidence>
<reference evidence="6" key="1">
    <citation type="submission" date="2018-05" db="EMBL/GenBank/DDBJ databases">
        <authorList>
            <person name="Lanie J.A."/>
            <person name="Ng W.-L."/>
            <person name="Kazmierczak K.M."/>
            <person name="Andrzejewski T.M."/>
            <person name="Davidsen T.M."/>
            <person name="Wayne K.J."/>
            <person name="Tettelin H."/>
            <person name="Glass J.I."/>
            <person name="Rusch D."/>
            <person name="Podicherti R."/>
            <person name="Tsui H.-C.T."/>
            <person name="Winkler M.E."/>
        </authorList>
    </citation>
    <scope>NUCLEOTIDE SEQUENCE</scope>
</reference>